<dbReference type="AlphaFoldDB" id="A0A5J4YQM5"/>
<feature type="transmembrane region" description="Helical" evidence="1">
    <location>
        <begin position="184"/>
        <end position="204"/>
    </location>
</feature>
<feature type="transmembrane region" description="Helical" evidence="1">
    <location>
        <begin position="74"/>
        <end position="96"/>
    </location>
</feature>
<reference evidence="3" key="1">
    <citation type="journal article" date="2019" name="Nat. Commun.">
        <title>Expansion of phycobilisome linker gene families in mesophilic red algae.</title>
        <authorList>
            <person name="Lee J."/>
            <person name="Kim D."/>
            <person name="Bhattacharya D."/>
            <person name="Yoon H.S."/>
        </authorList>
    </citation>
    <scope>NUCLEOTIDE SEQUENCE [LARGE SCALE GENOMIC DNA]</scope>
    <source>
        <strain evidence="3">CCMP 1328</strain>
    </source>
</reference>
<sequence length="213" mass="22709">MNARDGALSVLWLKVSSSVRTMALFIGCGAGLGRAALSQGTLLRRDLCSNGRIRTRTRTARDLQMNTRTESVKAALVSAIGGSFMLAPASVAAAYVQGTGLSPQWELGVDMGALSLALFGITYRYCVSESNAKNSMLQQGVVGAFAITRTASALRASPTCVPIPLQCGPPLGYFDYAMLFDGTVMLTESLLAFGFAAICLEFAFRKGWLLRME</sequence>
<evidence type="ECO:0000256" key="1">
    <source>
        <dbReference type="SAM" id="Phobius"/>
    </source>
</evidence>
<dbReference type="OMA" id="MNARDGA"/>
<keyword evidence="1" id="KW-0472">Membrane</keyword>
<keyword evidence="3" id="KW-1185">Reference proteome</keyword>
<dbReference type="PANTHER" id="PTHR36383:SF1">
    <property type="entry name" value="PROTEIN, PUTATIVE-RELATED"/>
    <property type="match status" value="1"/>
</dbReference>
<keyword evidence="1" id="KW-1133">Transmembrane helix</keyword>
<proteinExistence type="predicted"/>
<accession>A0A5J4YQM5</accession>
<organism evidence="2 3">
    <name type="scientific">Porphyridium purpureum</name>
    <name type="common">Red alga</name>
    <name type="synonym">Porphyridium cruentum</name>
    <dbReference type="NCBI Taxonomy" id="35688"/>
    <lineage>
        <taxon>Eukaryota</taxon>
        <taxon>Rhodophyta</taxon>
        <taxon>Bangiophyceae</taxon>
        <taxon>Porphyridiales</taxon>
        <taxon>Porphyridiaceae</taxon>
        <taxon>Porphyridium</taxon>
    </lineage>
</organism>
<protein>
    <submittedName>
        <fullName evidence="2">Uncharacterized protein</fullName>
    </submittedName>
</protein>
<keyword evidence="1" id="KW-0812">Transmembrane</keyword>
<evidence type="ECO:0000313" key="2">
    <source>
        <dbReference type="EMBL" id="KAA8493535.1"/>
    </source>
</evidence>
<dbReference type="PANTHER" id="PTHR36383">
    <property type="entry name" value="OS09G0529350 PROTEIN"/>
    <property type="match status" value="1"/>
</dbReference>
<evidence type="ECO:0000313" key="3">
    <source>
        <dbReference type="Proteomes" id="UP000324585"/>
    </source>
</evidence>
<comment type="caution">
    <text evidence="2">The sequence shown here is derived from an EMBL/GenBank/DDBJ whole genome shotgun (WGS) entry which is preliminary data.</text>
</comment>
<dbReference type="Proteomes" id="UP000324585">
    <property type="component" value="Unassembled WGS sequence"/>
</dbReference>
<gene>
    <name evidence="2" type="ORF">FVE85_4672</name>
</gene>
<dbReference type="OrthoDB" id="198474at2759"/>
<dbReference type="EMBL" id="VRMN01000006">
    <property type="protein sequence ID" value="KAA8493535.1"/>
    <property type="molecule type" value="Genomic_DNA"/>
</dbReference>
<name>A0A5J4YQM5_PORPP</name>